<dbReference type="InterPro" id="IPR002508">
    <property type="entry name" value="MurNAc-LAA_cat"/>
</dbReference>
<comment type="caution">
    <text evidence="6">The sequence shown here is derived from an EMBL/GenBank/DDBJ whole genome shotgun (WGS) entry which is preliminary data.</text>
</comment>
<feature type="compositionally biased region" description="Basic and acidic residues" evidence="4">
    <location>
        <begin position="194"/>
        <end position="207"/>
    </location>
</feature>
<evidence type="ECO:0000256" key="1">
    <source>
        <dbReference type="ARBA" id="ARBA00001561"/>
    </source>
</evidence>
<dbReference type="InterPro" id="IPR021731">
    <property type="entry name" value="AMIN_dom"/>
</dbReference>
<accession>A0ABS1DGW0</accession>
<dbReference type="SMART" id="SM00646">
    <property type="entry name" value="Ami_3"/>
    <property type="match status" value="1"/>
</dbReference>
<dbReference type="SUPFAM" id="SSF53187">
    <property type="entry name" value="Zn-dependent exopeptidases"/>
    <property type="match status" value="1"/>
</dbReference>
<name>A0ABS1DGW0_9PROT</name>
<evidence type="ECO:0000256" key="2">
    <source>
        <dbReference type="ARBA" id="ARBA00011901"/>
    </source>
</evidence>
<evidence type="ECO:0000259" key="5">
    <source>
        <dbReference type="SMART" id="SM00646"/>
    </source>
</evidence>
<evidence type="ECO:0000256" key="4">
    <source>
        <dbReference type="SAM" id="MobiDB-lite"/>
    </source>
</evidence>
<dbReference type="PANTHER" id="PTHR30404:SF0">
    <property type="entry name" value="N-ACETYLMURAMOYL-L-ALANINE AMIDASE AMIC"/>
    <property type="match status" value="1"/>
</dbReference>
<evidence type="ECO:0000256" key="3">
    <source>
        <dbReference type="ARBA" id="ARBA00022801"/>
    </source>
</evidence>
<dbReference type="EMBL" id="NRRL01000042">
    <property type="protein sequence ID" value="MBK1669221.1"/>
    <property type="molecule type" value="Genomic_DNA"/>
</dbReference>
<dbReference type="Proteomes" id="UP001296873">
    <property type="component" value="Unassembled WGS sequence"/>
</dbReference>
<proteinExistence type="predicted"/>
<dbReference type="InterPro" id="IPR050695">
    <property type="entry name" value="N-acetylmuramoyl_amidase_3"/>
</dbReference>
<gene>
    <name evidence="6" type="ORF">CKO28_14380</name>
</gene>
<dbReference type="Gene3D" id="3.40.630.40">
    <property type="entry name" value="Zn-dependent exopeptidases"/>
    <property type="match status" value="1"/>
</dbReference>
<dbReference type="Pfam" id="PF01520">
    <property type="entry name" value="Amidase_3"/>
    <property type="match status" value="1"/>
</dbReference>
<evidence type="ECO:0000313" key="6">
    <source>
        <dbReference type="EMBL" id="MBK1669221.1"/>
    </source>
</evidence>
<comment type="catalytic activity">
    <reaction evidence="1">
        <text>Hydrolyzes the link between N-acetylmuramoyl residues and L-amino acid residues in certain cell-wall glycopeptides.</text>
        <dbReference type="EC" id="3.5.1.28"/>
    </reaction>
</comment>
<sequence>MVEPSHRRAASPPRGLRWIAWILQAMAERRAHPWARPKLAGLLAVLLLAMTAAPTPAAAAEPSVSAVRLGQHPDKTRFVMELSAKTPYEVFTLSNPFRVVIDLPQVDWRIPEEKMGDTHVGLVRALRFGLFSPTTSRVVLDAEAPVAIDKVFRLAPRENYPHRLVVDLKRVSQARFASLSDRRITSAEPLPKANRQERTPEPERGDTRPTIVIDAGHGGVDPGAIGVSGTYEKDIVLDYAKHLGNLLESTGRYRVVLTRKRDIFLRLRERIRLAQEAEGDLFISLHANTHGSGKIRGASVYTLSETASDKEAAQLAAKENKSDVIAGVNLGGQTKVVSQILIDLAQRETMNESKHFANVLVDELGQSVKLLNNTHRFAGFAVLKSPNIPSVLFEIGYMSNRQEEQQLLTASHRAKVNHQILDAVDSFFEWQEARRMR</sequence>
<dbReference type="Gene3D" id="2.60.40.3500">
    <property type="match status" value="1"/>
</dbReference>
<reference evidence="6 7" key="1">
    <citation type="journal article" date="2020" name="Microorganisms">
        <title>Osmotic Adaptation and Compatible Solute Biosynthesis of Phototrophic Bacteria as Revealed from Genome Analyses.</title>
        <authorList>
            <person name="Imhoff J.F."/>
            <person name="Rahn T."/>
            <person name="Kunzel S."/>
            <person name="Keller A."/>
            <person name="Neulinger S.C."/>
        </authorList>
    </citation>
    <scope>NUCLEOTIDE SEQUENCE [LARGE SCALE GENOMIC DNA]</scope>
    <source>
        <strain evidence="6 7">DSM 9895</strain>
    </source>
</reference>
<organism evidence="6 7">
    <name type="scientific">Rhodovibrio sodomensis</name>
    <dbReference type="NCBI Taxonomy" id="1088"/>
    <lineage>
        <taxon>Bacteria</taxon>
        <taxon>Pseudomonadati</taxon>
        <taxon>Pseudomonadota</taxon>
        <taxon>Alphaproteobacteria</taxon>
        <taxon>Rhodospirillales</taxon>
        <taxon>Rhodovibrionaceae</taxon>
        <taxon>Rhodovibrio</taxon>
    </lineage>
</organism>
<feature type="domain" description="MurNAc-LAA" evidence="5">
    <location>
        <begin position="271"/>
        <end position="425"/>
    </location>
</feature>
<keyword evidence="7" id="KW-1185">Reference proteome</keyword>
<dbReference type="EC" id="3.5.1.28" evidence="2"/>
<dbReference type="CDD" id="cd02696">
    <property type="entry name" value="MurNAc-LAA"/>
    <property type="match status" value="1"/>
</dbReference>
<protein>
    <recommendedName>
        <fullName evidence="2">N-acetylmuramoyl-L-alanine amidase</fullName>
        <ecNumber evidence="2">3.5.1.28</ecNumber>
    </recommendedName>
</protein>
<dbReference type="PANTHER" id="PTHR30404">
    <property type="entry name" value="N-ACETYLMURAMOYL-L-ALANINE AMIDASE"/>
    <property type="match status" value="1"/>
</dbReference>
<feature type="region of interest" description="Disordered" evidence="4">
    <location>
        <begin position="187"/>
        <end position="215"/>
    </location>
</feature>
<keyword evidence="3" id="KW-0378">Hydrolase</keyword>
<dbReference type="Pfam" id="PF11741">
    <property type="entry name" value="AMIN"/>
    <property type="match status" value="1"/>
</dbReference>
<evidence type="ECO:0000313" key="7">
    <source>
        <dbReference type="Proteomes" id="UP001296873"/>
    </source>
</evidence>